<evidence type="ECO:0000313" key="3">
    <source>
        <dbReference type="EMBL" id="SHJ03438.1"/>
    </source>
</evidence>
<dbReference type="EMBL" id="FQYO01000004">
    <property type="protein sequence ID" value="SHJ03438.1"/>
    <property type="molecule type" value="Genomic_DNA"/>
</dbReference>
<feature type="transmembrane region" description="Helical" evidence="1">
    <location>
        <begin position="147"/>
        <end position="166"/>
    </location>
</feature>
<feature type="domain" description="EamA" evidence="2">
    <location>
        <begin position="6"/>
        <end position="138"/>
    </location>
</feature>
<accession>A0A1M6G0B4</accession>
<dbReference type="Pfam" id="PF00892">
    <property type="entry name" value="EamA"/>
    <property type="match status" value="2"/>
</dbReference>
<feature type="transmembrane region" description="Helical" evidence="1">
    <location>
        <begin position="204"/>
        <end position="227"/>
    </location>
</feature>
<gene>
    <name evidence="3" type="ORF">SAMN05444417_2607</name>
</gene>
<feature type="domain" description="EamA" evidence="2">
    <location>
        <begin position="147"/>
        <end position="276"/>
    </location>
</feature>
<dbReference type="InterPro" id="IPR037185">
    <property type="entry name" value="EmrE-like"/>
</dbReference>
<feature type="transmembrane region" description="Helical" evidence="1">
    <location>
        <begin position="124"/>
        <end position="141"/>
    </location>
</feature>
<feature type="transmembrane region" description="Helical" evidence="1">
    <location>
        <begin position="94"/>
        <end position="112"/>
    </location>
</feature>
<evidence type="ECO:0000313" key="4">
    <source>
        <dbReference type="Proteomes" id="UP000184292"/>
    </source>
</evidence>
<feature type="transmembrane region" description="Helical" evidence="1">
    <location>
        <begin position="234"/>
        <end position="255"/>
    </location>
</feature>
<dbReference type="GO" id="GO:0016020">
    <property type="term" value="C:membrane"/>
    <property type="evidence" value="ECO:0007669"/>
    <property type="project" value="InterPro"/>
</dbReference>
<dbReference type="Proteomes" id="UP000184292">
    <property type="component" value="Unassembled WGS sequence"/>
</dbReference>
<dbReference type="PANTHER" id="PTHR22911">
    <property type="entry name" value="ACYL-MALONYL CONDENSING ENZYME-RELATED"/>
    <property type="match status" value="1"/>
</dbReference>
<keyword evidence="1" id="KW-0812">Transmembrane</keyword>
<feature type="transmembrane region" description="Helical" evidence="1">
    <location>
        <begin position="178"/>
        <end position="198"/>
    </location>
</feature>
<evidence type="ECO:0000259" key="2">
    <source>
        <dbReference type="Pfam" id="PF00892"/>
    </source>
</evidence>
<sequence length="328" mass="34701">MGHNARGALIALLAFAFYSSHDAVVKTMGASYSPVQLIFFSVMFSFPLAVVTIMRDSNPGTLIPVHPRWVLVRTVAAVATGLSGFYAFSVLPLAQVYTIIFASPLIITLLAIPVLGEKVGLHRGGAIVVGLAGVIFVLQPGNTQLSLGHAAALVCAFGGSAASIIVRKIGADERPVVLMLYPMLANFVLMGGALAFFYEPMPIAHLGVIAMMSVLGWVGGLAMIAAYKAGEAAVVAPMQYSQIVWATIFGLIFFGETLDRTTMIGAGIIIASGLYIVFRESRGASGLTPVLRTKLRPDTGTFLKSPRLPEGTARRGIVALRGRPRRSV</sequence>
<name>A0A1M6G0B4_9RHOB</name>
<keyword evidence="1" id="KW-1133">Transmembrane helix</keyword>
<proteinExistence type="predicted"/>
<feature type="transmembrane region" description="Helical" evidence="1">
    <location>
        <begin position="32"/>
        <end position="50"/>
    </location>
</feature>
<keyword evidence="1" id="KW-0472">Membrane</keyword>
<keyword evidence="4" id="KW-1185">Reference proteome</keyword>
<dbReference type="InterPro" id="IPR000620">
    <property type="entry name" value="EamA_dom"/>
</dbReference>
<dbReference type="RefSeq" id="WP_073331259.1">
    <property type="nucleotide sequence ID" value="NZ_FQYO01000004.1"/>
</dbReference>
<organism evidence="3 4">
    <name type="scientific">Wenxinia saemankumensis</name>
    <dbReference type="NCBI Taxonomy" id="1447782"/>
    <lineage>
        <taxon>Bacteria</taxon>
        <taxon>Pseudomonadati</taxon>
        <taxon>Pseudomonadota</taxon>
        <taxon>Alphaproteobacteria</taxon>
        <taxon>Rhodobacterales</taxon>
        <taxon>Roseobacteraceae</taxon>
        <taxon>Wenxinia</taxon>
    </lineage>
</organism>
<dbReference type="OrthoDB" id="7818056at2"/>
<reference evidence="3 4" key="1">
    <citation type="submission" date="2016-11" db="EMBL/GenBank/DDBJ databases">
        <authorList>
            <person name="Jaros S."/>
            <person name="Januszkiewicz K."/>
            <person name="Wedrychowicz H."/>
        </authorList>
    </citation>
    <scope>NUCLEOTIDE SEQUENCE [LARGE SCALE GENOMIC DNA]</scope>
    <source>
        <strain evidence="3 4">DSM 100565</strain>
    </source>
</reference>
<feature type="transmembrane region" description="Helical" evidence="1">
    <location>
        <begin position="70"/>
        <end position="88"/>
    </location>
</feature>
<feature type="transmembrane region" description="Helical" evidence="1">
    <location>
        <begin position="261"/>
        <end position="278"/>
    </location>
</feature>
<dbReference type="SUPFAM" id="SSF103481">
    <property type="entry name" value="Multidrug resistance efflux transporter EmrE"/>
    <property type="match status" value="2"/>
</dbReference>
<protein>
    <submittedName>
        <fullName evidence="3">Permease of the drug/metabolite transporter (DMT) superfamily</fullName>
    </submittedName>
</protein>
<dbReference type="AlphaFoldDB" id="A0A1M6G0B4"/>
<dbReference type="PANTHER" id="PTHR22911:SF135">
    <property type="entry name" value="BLR4310 PROTEIN"/>
    <property type="match status" value="1"/>
</dbReference>
<evidence type="ECO:0000256" key="1">
    <source>
        <dbReference type="SAM" id="Phobius"/>
    </source>
</evidence>